<keyword evidence="4 8" id="KW-1133">Transmembrane helix</keyword>
<name>A0A9Q0RPW7_BLOTA</name>
<feature type="region of interest" description="Disordered" evidence="7">
    <location>
        <begin position="115"/>
        <end position="141"/>
    </location>
</feature>
<evidence type="ECO:0000256" key="3">
    <source>
        <dbReference type="ARBA" id="ARBA00022692"/>
    </source>
</evidence>
<evidence type="ECO:0000256" key="7">
    <source>
        <dbReference type="SAM" id="MobiDB-lite"/>
    </source>
</evidence>
<evidence type="ECO:0000313" key="9">
    <source>
        <dbReference type="EMBL" id="KAJ6222141.1"/>
    </source>
</evidence>
<dbReference type="Proteomes" id="UP001142055">
    <property type="component" value="Chromosome 1"/>
</dbReference>
<feature type="transmembrane region" description="Helical" evidence="8">
    <location>
        <begin position="9"/>
        <end position="29"/>
    </location>
</feature>
<proteinExistence type="predicted"/>
<evidence type="ECO:0000256" key="8">
    <source>
        <dbReference type="SAM" id="Phobius"/>
    </source>
</evidence>
<protein>
    <submittedName>
        <fullName evidence="9">Uncharacterized protein</fullName>
    </submittedName>
</protein>
<keyword evidence="2" id="KW-1003">Cell membrane</keyword>
<gene>
    <name evidence="9" type="ORF">RDWZM_000686</name>
</gene>
<evidence type="ECO:0000313" key="10">
    <source>
        <dbReference type="Proteomes" id="UP001142055"/>
    </source>
</evidence>
<evidence type="ECO:0000256" key="4">
    <source>
        <dbReference type="ARBA" id="ARBA00022989"/>
    </source>
</evidence>
<feature type="compositionally biased region" description="Low complexity" evidence="7">
    <location>
        <begin position="118"/>
        <end position="138"/>
    </location>
</feature>
<organism evidence="9 10">
    <name type="scientific">Blomia tropicalis</name>
    <name type="common">Mite</name>
    <dbReference type="NCBI Taxonomy" id="40697"/>
    <lineage>
        <taxon>Eukaryota</taxon>
        <taxon>Metazoa</taxon>
        <taxon>Ecdysozoa</taxon>
        <taxon>Arthropoda</taxon>
        <taxon>Chelicerata</taxon>
        <taxon>Arachnida</taxon>
        <taxon>Acari</taxon>
        <taxon>Acariformes</taxon>
        <taxon>Sarcoptiformes</taxon>
        <taxon>Astigmata</taxon>
        <taxon>Glycyphagoidea</taxon>
        <taxon>Echimyopodidae</taxon>
        <taxon>Blomia</taxon>
    </lineage>
</organism>
<dbReference type="GO" id="GO:0005886">
    <property type="term" value="C:plasma membrane"/>
    <property type="evidence" value="ECO:0007669"/>
    <property type="project" value="UniProtKB-SubCell"/>
</dbReference>
<reference evidence="9" key="1">
    <citation type="submission" date="2022-12" db="EMBL/GenBank/DDBJ databases">
        <title>Genome assemblies of Blomia tropicalis.</title>
        <authorList>
            <person name="Cui Y."/>
        </authorList>
    </citation>
    <scope>NUCLEOTIDE SEQUENCE</scope>
    <source>
        <tissue evidence="9">Adult mites</tissue>
    </source>
</reference>
<feature type="transmembrane region" description="Helical" evidence="8">
    <location>
        <begin position="236"/>
        <end position="256"/>
    </location>
</feature>
<dbReference type="EMBL" id="JAPWDV010000001">
    <property type="protein sequence ID" value="KAJ6222141.1"/>
    <property type="molecule type" value="Genomic_DNA"/>
</dbReference>
<dbReference type="PANTHER" id="PTHR20766">
    <property type="entry name" value="LARGE NEUTRAL AMINO ACIDS TRANSPORTER SMALL SUBUNIT 4-LIKE ISOFORM X1"/>
    <property type="match status" value="1"/>
</dbReference>
<evidence type="ECO:0000256" key="5">
    <source>
        <dbReference type="ARBA" id="ARBA00023136"/>
    </source>
</evidence>
<dbReference type="AlphaFoldDB" id="A0A9Q0RPW7"/>
<evidence type="ECO:0000256" key="6">
    <source>
        <dbReference type="ARBA" id="ARBA00023180"/>
    </source>
</evidence>
<comment type="caution">
    <text evidence="9">The sequence shown here is derived from an EMBL/GenBank/DDBJ whole genome shotgun (WGS) entry which is preliminary data.</text>
</comment>
<evidence type="ECO:0000256" key="2">
    <source>
        <dbReference type="ARBA" id="ARBA00022475"/>
    </source>
</evidence>
<dbReference type="GO" id="GO:0015179">
    <property type="term" value="F:L-amino acid transmembrane transporter activity"/>
    <property type="evidence" value="ECO:0007669"/>
    <property type="project" value="TreeGrafter"/>
</dbReference>
<accession>A0A9Q0RPW7</accession>
<dbReference type="GO" id="GO:0015175">
    <property type="term" value="F:neutral L-amino acid transmembrane transporter activity"/>
    <property type="evidence" value="ECO:0007669"/>
    <property type="project" value="TreeGrafter"/>
</dbReference>
<keyword evidence="3 8" id="KW-0812">Transmembrane</keyword>
<dbReference type="PANTHER" id="PTHR20766:SF3">
    <property type="entry name" value="LARGE NEUTRAL AMINO ACIDS TRANSPORTER SMALL SUBUNIT 4-LIKE ISOFORM X1"/>
    <property type="match status" value="1"/>
</dbReference>
<sequence>MQMPEWKKILILVVGLLEILIFSGTILGWTSLKLMLKKEGIYDYKCRRQTNITNENNNNNNNNLPLSSNLVNETLSSNQTIGTNEMTITKLPTALANISLQLNFTIESVDHHDDNRKLSSSSLSPSSPSSSSSSLSSLNTNTNGNSLKRTIVIPFQSAQPYNQSFIYTLLRDSSVVLRSNRSDVELNLYSDTFGQQPKDNVSTLEQFIHLYMAENLEPVNTLPDDTCNEQEVTLNLAFSIGSFCMGAAAFIWGFLLERWGLRIVRLFDDNDWCLSPMFYGQGYIMVLIDLPNVTIGKKSIIDRSPHKNSFFSELRQMIINVVTIDCIRLGITEVLQ</sequence>
<comment type="subcellular location">
    <subcellularLocation>
        <location evidence="1">Cell membrane</location>
        <topology evidence="1">Multi-pass membrane protein</topology>
    </subcellularLocation>
</comment>
<keyword evidence="6" id="KW-0325">Glycoprotein</keyword>
<evidence type="ECO:0000256" key="1">
    <source>
        <dbReference type="ARBA" id="ARBA00004651"/>
    </source>
</evidence>
<keyword evidence="5 8" id="KW-0472">Membrane</keyword>
<keyword evidence="10" id="KW-1185">Reference proteome</keyword>